<sequence>MMTKATHKSAVQKSLSQQTVAVRGGLNSDEQHGAVIPKISLSTCYQFEEFGKPRQFDYGRKSTPNRDSVETTIATLEGGVDAILTNSGMSAIHLLSVALLSPNDLVVAPHDCYGGSYRLFNSLSQKGYFKAQFVDQSDLEALKNVLALKPKLVLIETPSNPLLRVVDIEQIAKLAHEAGALVLVDNTFMTPILQSPFTLGADIIVHSCTKFLNGHSDLLAGVLVFNNQTLADHVLWWSNNIGTANSSFDAYLLQRGLRTLSVRVLTQQANALSIVAFLANHPKIAAVHHPSLPSTPGHEIAKKQQKGFGSLLSFELNTSADNIPKFVEQLQIFTLAQSLGGTESLLSHPTTMTHSGITAEARQAAGISDQLLRISVGLENIDDLINDLEQALAVI</sequence>
<evidence type="ECO:0000256" key="3">
    <source>
        <dbReference type="RuleBase" id="RU362118"/>
    </source>
</evidence>
<dbReference type="Gene3D" id="3.90.1150.10">
    <property type="entry name" value="Aspartate Aminotransferase, domain 1"/>
    <property type="match status" value="1"/>
</dbReference>
<accession>A0ABP9NBT1</accession>
<comment type="cofactor">
    <cofactor evidence="1 3">
        <name>pyridoxal 5'-phosphate</name>
        <dbReference type="ChEBI" id="CHEBI:597326"/>
    </cofactor>
</comment>
<keyword evidence="5" id="KW-1185">Reference proteome</keyword>
<dbReference type="SUPFAM" id="SSF53383">
    <property type="entry name" value="PLP-dependent transferases"/>
    <property type="match status" value="1"/>
</dbReference>
<dbReference type="PANTHER" id="PTHR11808">
    <property type="entry name" value="TRANS-SULFURATION ENZYME FAMILY MEMBER"/>
    <property type="match status" value="1"/>
</dbReference>
<proteinExistence type="inferred from homology"/>
<dbReference type="EMBL" id="BAABHY010000006">
    <property type="protein sequence ID" value="GAA5114101.1"/>
    <property type="molecule type" value="Genomic_DNA"/>
</dbReference>
<dbReference type="Pfam" id="PF01053">
    <property type="entry name" value="Cys_Met_Meta_PP"/>
    <property type="match status" value="1"/>
</dbReference>
<name>A0ABP9NBT1_9GAMM</name>
<evidence type="ECO:0000313" key="4">
    <source>
        <dbReference type="EMBL" id="GAA5114101.1"/>
    </source>
</evidence>
<protein>
    <submittedName>
        <fullName evidence="4">Cystathionine gamma-synthase</fullName>
    </submittedName>
</protein>
<dbReference type="InterPro" id="IPR015424">
    <property type="entry name" value="PyrdxlP-dep_Trfase"/>
</dbReference>
<dbReference type="PIRSF" id="PIRSF001434">
    <property type="entry name" value="CGS"/>
    <property type="match status" value="1"/>
</dbReference>
<comment type="caution">
    <text evidence="4">The sequence shown here is derived from an EMBL/GenBank/DDBJ whole genome shotgun (WGS) entry which is preliminary data.</text>
</comment>
<dbReference type="PROSITE" id="PS00868">
    <property type="entry name" value="CYS_MET_METAB_PP"/>
    <property type="match status" value="1"/>
</dbReference>
<keyword evidence="2 3" id="KW-0663">Pyridoxal phosphate</keyword>
<dbReference type="CDD" id="cd00614">
    <property type="entry name" value="CGS_like"/>
    <property type="match status" value="1"/>
</dbReference>
<comment type="similarity">
    <text evidence="3">Belongs to the trans-sulfuration enzymes family.</text>
</comment>
<evidence type="ECO:0000256" key="2">
    <source>
        <dbReference type="ARBA" id="ARBA00022898"/>
    </source>
</evidence>
<dbReference type="InterPro" id="IPR000277">
    <property type="entry name" value="Cys/Met-Metab_PyrdxlP-dep_enz"/>
</dbReference>
<dbReference type="InterPro" id="IPR054542">
    <property type="entry name" value="Cys_met_metab_PP"/>
</dbReference>
<dbReference type="NCBIfam" id="TIGR02080">
    <property type="entry name" value="O_succ_thio_ly"/>
    <property type="match status" value="1"/>
</dbReference>
<reference evidence="5" key="1">
    <citation type="journal article" date="2019" name="Int. J. Syst. Evol. Microbiol.">
        <title>The Global Catalogue of Microorganisms (GCM) 10K type strain sequencing project: providing services to taxonomists for standard genome sequencing and annotation.</title>
        <authorList>
            <consortium name="The Broad Institute Genomics Platform"/>
            <consortium name="The Broad Institute Genome Sequencing Center for Infectious Disease"/>
            <person name="Wu L."/>
            <person name="Ma J."/>
        </authorList>
    </citation>
    <scope>NUCLEOTIDE SEQUENCE [LARGE SCALE GENOMIC DNA]</scope>
    <source>
        <strain evidence="5">JCM 18050</strain>
    </source>
</reference>
<dbReference type="InterPro" id="IPR015421">
    <property type="entry name" value="PyrdxlP-dep_Trfase_major"/>
</dbReference>
<evidence type="ECO:0000256" key="1">
    <source>
        <dbReference type="ARBA" id="ARBA00001933"/>
    </source>
</evidence>
<dbReference type="InterPro" id="IPR011821">
    <property type="entry name" value="O_succ_thio_ly"/>
</dbReference>
<dbReference type="Gene3D" id="3.40.640.10">
    <property type="entry name" value="Type I PLP-dependent aspartate aminotransferase-like (Major domain)"/>
    <property type="match status" value="1"/>
</dbReference>
<evidence type="ECO:0000313" key="5">
    <source>
        <dbReference type="Proteomes" id="UP001500171"/>
    </source>
</evidence>
<dbReference type="InterPro" id="IPR015422">
    <property type="entry name" value="PyrdxlP-dep_Trfase_small"/>
</dbReference>
<dbReference type="Proteomes" id="UP001500171">
    <property type="component" value="Unassembled WGS sequence"/>
</dbReference>
<dbReference type="PANTHER" id="PTHR11808:SF75">
    <property type="entry name" value="CYSTATHIONINE GAMMA-SYNTHASE"/>
    <property type="match status" value="1"/>
</dbReference>
<gene>
    <name evidence="4" type="primary">metB</name>
    <name evidence="4" type="ORF">GCM10023211_23260</name>
</gene>
<organism evidence="4 5">
    <name type="scientific">Orbus sasakiae</name>
    <dbReference type="NCBI Taxonomy" id="1078475"/>
    <lineage>
        <taxon>Bacteria</taxon>
        <taxon>Pseudomonadati</taxon>
        <taxon>Pseudomonadota</taxon>
        <taxon>Gammaproteobacteria</taxon>
        <taxon>Orbales</taxon>
        <taxon>Orbaceae</taxon>
        <taxon>Orbus</taxon>
    </lineage>
</organism>